<dbReference type="InterPro" id="IPR001867">
    <property type="entry name" value="OmpR/PhoB-type_DNA-bd"/>
</dbReference>
<dbReference type="Gene3D" id="6.10.250.690">
    <property type="match status" value="1"/>
</dbReference>
<dbReference type="CDD" id="cd00383">
    <property type="entry name" value="trans_reg_C"/>
    <property type="match status" value="1"/>
</dbReference>
<evidence type="ECO:0000256" key="6">
    <source>
        <dbReference type="PROSITE-ProRule" id="PRU00169"/>
    </source>
</evidence>
<feature type="modified residue" description="4-aspartylphosphate" evidence="6">
    <location>
        <position position="51"/>
    </location>
</feature>
<keyword evidence="1 6" id="KW-0597">Phosphoprotein</keyword>
<dbReference type="InterPro" id="IPR001789">
    <property type="entry name" value="Sig_transdc_resp-reg_receiver"/>
</dbReference>
<dbReference type="PANTHER" id="PTHR48111:SF41">
    <property type="entry name" value="TRANSCRIPTIONAL REGULATORY PROTEIN CUSR-RELATED"/>
    <property type="match status" value="1"/>
</dbReference>
<dbReference type="Gene3D" id="1.10.10.10">
    <property type="entry name" value="Winged helix-like DNA-binding domain superfamily/Winged helix DNA-binding domain"/>
    <property type="match status" value="1"/>
</dbReference>
<dbReference type="PROSITE" id="PS50110">
    <property type="entry name" value="RESPONSE_REGULATORY"/>
    <property type="match status" value="1"/>
</dbReference>
<evidence type="ECO:0000259" key="9">
    <source>
        <dbReference type="PROSITE" id="PS51755"/>
    </source>
</evidence>
<feature type="DNA-binding region" description="OmpR/PhoB-type" evidence="7">
    <location>
        <begin position="123"/>
        <end position="221"/>
    </location>
</feature>
<dbReference type="SUPFAM" id="SSF52172">
    <property type="entry name" value="CheY-like"/>
    <property type="match status" value="1"/>
</dbReference>
<dbReference type="SMART" id="SM00448">
    <property type="entry name" value="REC"/>
    <property type="match status" value="1"/>
</dbReference>
<keyword evidence="4 7" id="KW-0238">DNA-binding</keyword>
<reference evidence="11" key="1">
    <citation type="journal article" date="2019" name="Int. J. Syst. Evol. Microbiol.">
        <title>The Global Catalogue of Microorganisms (GCM) 10K type strain sequencing project: providing services to taxonomists for standard genome sequencing and annotation.</title>
        <authorList>
            <consortium name="The Broad Institute Genomics Platform"/>
            <consortium name="The Broad Institute Genome Sequencing Center for Infectious Disease"/>
            <person name="Wu L."/>
            <person name="Ma J."/>
        </authorList>
    </citation>
    <scope>NUCLEOTIDE SEQUENCE [LARGE SCALE GENOMIC DNA]</scope>
    <source>
        <strain evidence="11">JCM 16673</strain>
    </source>
</reference>
<evidence type="ECO:0000313" key="10">
    <source>
        <dbReference type="EMBL" id="GAA4011944.1"/>
    </source>
</evidence>
<dbReference type="CDD" id="cd19935">
    <property type="entry name" value="REC_OmpR_CusR-like"/>
    <property type="match status" value="1"/>
</dbReference>
<evidence type="ECO:0000313" key="11">
    <source>
        <dbReference type="Proteomes" id="UP001501353"/>
    </source>
</evidence>
<keyword evidence="11" id="KW-1185">Reference proteome</keyword>
<protein>
    <submittedName>
        <fullName evidence="10">Heavy metal response regulator transcription factor</fullName>
    </submittedName>
</protein>
<evidence type="ECO:0000256" key="5">
    <source>
        <dbReference type="ARBA" id="ARBA00023163"/>
    </source>
</evidence>
<evidence type="ECO:0000256" key="3">
    <source>
        <dbReference type="ARBA" id="ARBA00023015"/>
    </source>
</evidence>
<dbReference type="InterPro" id="IPR039420">
    <property type="entry name" value="WalR-like"/>
</dbReference>
<evidence type="ECO:0000256" key="7">
    <source>
        <dbReference type="PROSITE-ProRule" id="PRU01091"/>
    </source>
</evidence>
<accession>A0ABP7SIA4</accession>
<keyword evidence="5" id="KW-0804">Transcription</keyword>
<evidence type="ECO:0000259" key="8">
    <source>
        <dbReference type="PROSITE" id="PS50110"/>
    </source>
</evidence>
<evidence type="ECO:0000256" key="4">
    <source>
        <dbReference type="ARBA" id="ARBA00023125"/>
    </source>
</evidence>
<comment type="caution">
    <text evidence="10">The sequence shown here is derived from an EMBL/GenBank/DDBJ whole genome shotgun (WGS) entry which is preliminary data.</text>
</comment>
<dbReference type="NCBIfam" id="TIGR01387">
    <property type="entry name" value="cztR_silR_copR"/>
    <property type="match status" value="1"/>
</dbReference>
<dbReference type="SMART" id="SM00862">
    <property type="entry name" value="Trans_reg_C"/>
    <property type="match status" value="1"/>
</dbReference>
<dbReference type="InterPro" id="IPR006291">
    <property type="entry name" value="CusR-like"/>
</dbReference>
<dbReference type="Pfam" id="PF00072">
    <property type="entry name" value="Response_reg"/>
    <property type="match status" value="1"/>
</dbReference>
<proteinExistence type="predicted"/>
<dbReference type="PANTHER" id="PTHR48111">
    <property type="entry name" value="REGULATOR OF RPOS"/>
    <property type="match status" value="1"/>
</dbReference>
<dbReference type="EMBL" id="BAAAZE010000001">
    <property type="protein sequence ID" value="GAA4011944.1"/>
    <property type="molecule type" value="Genomic_DNA"/>
</dbReference>
<name>A0ABP7SIA4_9BURK</name>
<keyword evidence="2" id="KW-0902">Two-component regulatory system</keyword>
<dbReference type="RefSeq" id="WP_344761413.1">
    <property type="nucleotide sequence ID" value="NZ_BAAAZE010000001.1"/>
</dbReference>
<feature type="domain" description="OmpR/PhoB-type" evidence="9">
    <location>
        <begin position="123"/>
        <end position="221"/>
    </location>
</feature>
<dbReference type="Pfam" id="PF00486">
    <property type="entry name" value="Trans_reg_C"/>
    <property type="match status" value="1"/>
</dbReference>
<organism evidence="10 11">
    <name type="scientific">Actimicrobium antarcticum</name>
    <dbReference type="NCBI Taxonomy" id="1051899"/>
    <lineage>
        <taxon>Bacteria</taxon>
        <taxon>Pseudomonadati</taxon>
        <taxon>Pseudomonadota</taxon>
        <taxon>Betaproteobacteria</taxon>
        <taxon>Burkholderiales</taxon>
        <taxon>Oxalobacteraceae</taxon>
        <taxon>Actimicrobium</taxon>
    </lineage>
</organism>
<evidence type="ECO:0000256" key="1">
    <source>
        <dbReference type="ARBA" id="ARBA00022553"/>
    </source>
</evidence>
<evidence type="ECO:0000256" key="2">
    <source>
        <dbReference type="ARBA" id="ARBA00023012"/>
    </source>
</evidence>
<gene>
    <name evidence="10" type="ORF">GCM10022212_01720</name>
</gene>
<keyword evidence="3" id="KW-0805">Transcription regulation</keyword>
<dbReference type="InterPro" id="IPR036388">
    <property type="entry name" value="WH-like_DNA-bd_sf"/>
</dbReference>
<dbReference type="InterPro" id="IPR011006">
    <property type="entry name" value="CheY-like_superfamily"/>
</dbReference>
<dbReference type="Gene3D" id="3.40.50.2300">
    <property type="match status" value="1"/>
</dbReference>
<sequence>MRLLIVEDEPKAGDYLRKGLMESGFVTDLARTGPDGLNLAIEQNYDLILLDVMLPGIDGWEVLRQLREKKETPVLFLTSRDEVSDRVKGLELGADDYLIKPFAFMELLARVRTLLRRSPLREADTMSVGELEIDVLKRRVIRQGERIELTAKEFALLHLLVRRKGEVLSRSLIASQVWDMNFDSDTNVVDVAMRRLRAKVDDRFDKKLVHTVRGMGYVFEERD</sequence>
<feature type="domain" description="Response regulatory" evidence="8">
    <location>
        <begin position="2"/>
        <end position="115"/>
    </location>
</feature>
<dbReference type="Proteomes" id="UP001501353">
    <property type="component" value="Unassembled WGS sequence"/>
</dbReference>
<dbReference type="PROSITE" id="PS51755">
    <property type="entry name" value="OMPR_PHOB"/>
    <property type="match status" value="1"/>
</dbReference>